<protein>
    <submittedName>
        <fullName evidence="2">Uncharacterized protein</fullName>
    </submittedName>
</protein>
<evidence type="ECO:0000313" key="1">
    <source>
        <dbReference type="EMBL" id="SMR00289.1"/>
    </source>
</evidence>
<organism evidence="2 4">
    <name type="scientific">Xanthomonas fragariae</name>
    <dbReference type="NCBI Taxonomy" id="48664"/>
    <lineage>
        <taxon>Bacteria</taxon>
        <taxon>Pseudomonadati</taxon>
        <taxon>Pseudomonadota</taxon>
        <taxon>Gammaproteobacteria</taxon>
        <taxon>Lysobacterales</taxon>
        <taxon>Lysobacteraceae</taxon>
        <taxon>Xanthomonas</taxon>
    </lineage>
</organism>
<dbReference type="EMBL" id="LT853885">
    <property type="protein sequence ID" value="SMR02265.1"/>
    <property type="molecule type" value="Genomic_DNA"/>
</dbReference>
<keyword evidence="3" id="KW-1185">Reference proteome</keyword>
<reference evidence="1 3" key="2">
    <citation type="submission" date="2017-05" db="EMBL/GenBank/DDBJ databases">
        <authorList>
            <person name="Blom J."/>
        </authorList>
    </citation>
    <scope>NUCLEOTIDE SEQUENCE [LARGE SCALE GENOMIC DNA]</scope>
    <source>
        <strain evidence="1">PD885</strain>
    </source>
</reference>
<dbReference type="AlphaFoldDB" id="A0A1Y6GYP8"/>
<evidence type="ECO:0000313" key="3">
    <source>
        <dbReference type="Proteomes" id="UP000195877"/>
    </source>
</evidence>
<proteinExistence type="predicted"/>
<reference evidence="2 4" key="1">
    <citation type="submission" date="2017-05" db="EMBL/GenBank/DDBJ databases">
        <authorList>
            <person name="Song R."/>
            <person name="Chenine A.L."/>
            <person name="Ruprecht R.M."/>
        </authorList>
    </citation>
    <scope>NUCLEOTIDE SEQUENCE [LARGE SCALE GENOMIC DNA]</scope>
    <source>
        <strain evidence="2">PD5205</strain>
    </source>
</reference>
<dbReference type="Proteomes" id="UP000195953">
    <property type="component" value="Chromosome 1"/>
</dbReference>
<gene>
    <name evidence="2" type="ORF">PD5205_00946</name>
    <name evidence="1" type="ORF">PD885_03067</name>
</gene>
<dbReference type="Proteomes" id="UP000195877">
    <property type="component" value="Chromosome 1"/>
</dbReference>
<name>A0A1Y6GYP8_9XANT</name>
<evidence type="ECO:0000313" key="4">
    <source>
        <dbReference type="Proteomes" id="UP000195953"/>
    </source>
</evidence>
<accession>A0A1Y6GYP8</accession>
<evidence type="ECO:0000313" key="2">
    <source>
        <dbReference type="EMBL" id="SMR02265.1"/>
    </source>
</evidence>
<sequence length="242" mass="25893">MVHADSEHRPRPPGGGAVVLLAALSAVLFRYRTAMRAAAAPAPSALAWPQPTCDNDRPSAYCSSKTWPVPEVRSTGVRGVQPMNNSAANAIAGIAHRCRSTVFNGCVTPACDGLPLSRDGNNPIPIASLPSLPARDLSLPCPVHITRQEHILCSHQTGHAGIDDIGDRIGVVTHMRPVTVLLGRIGNGQIQPQVIGRRIAQTQVDAVTAVRSSSRRAPEPAACRHGYAWRNPLLYRLQSRVQ</sequence>
<dbReference type="EMBL" id="LT853882">
    <property type="protein sequence ID" value="SMR00289.1"/>
    <property type="molecule type" value="Genomic_DNA"/>
</dbReference>